<accession>A0A0C1GZY1</accession>
<dbReference type="InterPro" id="IPR011990">
    <property type="entry name" value="TPR-like_helical_dom_sf"/>
</dbReference>
<dbReference type="NCBIfam" id="TIGR02552">
    <property type="entry name" value="LcrH_SycD"/>
    <property type="match status" value="1"/>
</dbReference>
<sequence length="202" mass="23351">MGEKIMTISQDQIREAIEKADINLSPNMQKKTEEAIGKILGGNIPPKEALGFDENAMNQIYRHGFNEFQAGRYDEALKIFTFLRQIDVGNFDYSFAIAACHQFKQEYSEAAANYIICTYIDRLNPVPHFHLYDCFVKLNFPMSALKAIKETIALAELNPRDSELKERALLEYKSFKKDLKKYLKENFDKENLDKDFVDIEGD</sequence>
<gene>
    <name evidence="1" type="primary">lcrH_4</name>
    <name evidence="1" type="ORF">DB44_ER00180</name>
</gene>
<evidence type="ECO:0000313" key="2">
    <source>
        <dbReference type="Proteomes" id="UP000031465"/>
    </source>
</evidence>
<dbReference type="Gene3D" id="1.25.40.10">
    <property type="entry name" value="Tetratricopeptide repeat domain"/>
    <property type="match status" value="1"/>
</dbReference>
<dbReference type="InterPro" id="IPR005415">
    <property type="entry name" value="T3SS_Ca_resp_chp_LcrH/SycD"/>
</dbReference>
<dbReference type="SUPFAM" id="SSF48452">
    <property type="entry name" value="TPR-like"/>
    <property type="match status" value="1"/>
</dbReference>
<dbReference type="PATRIC" id="fig|362787.3.peg.1690"/>
<evidence type="ECO:0000313" key="1">
    <source>
        <dbReference type="EMBL" id="KIC71089.1"/>
    </source>
</evidence>
<reference evidence="1 2" key="1">
    <citation type="journal article" date="2014" name="Mol. Biol. Evol.">
        <title>Massive expansion of Ubiquitination-related gene families within the Chlamydiae.</title>
        <authorList>
            <person name="Domman D."/>
            <person name="Collingro A."/>
            <person name="Lagkouvardos I."/>
            <person name="Gehre L."/>
            <person name="Weinmaier T."/>
            <person name="Rattei T."/>
            <person name="Subtil A."/>
            <person name="Horn M."/>
        </authorList>
    </citation>
    <scope>NUCLEOTIDE SEQUENCE [LARGE SCALE GENOMIC DNA]</scope>
    <source>
        <strain evidence="1 2">EI2</strain>
    </source>
</reference>
<protein>
    <submittedName>
        <fullName evidence="1">Putative low calcium response protein H</fullName>
    </submittedName>
</protein>
<dbReference type="EMBL" id="JSAN01000115">
    <property type="protein sequence ID" value="KIC71089.1"/>
    <property type="molecule type" value="Genomic_DNA"/>
</dbReference>
<dbReference type="AlphaFoldDB" id="A0A0C1GZY1"/>
<comment type="caution">
    <text evidence="1">The sequence shown here is derived from an EMBL/GenBank/DDBJ whole genome shotgun (WGS) entry which is preliminary data.</text>
</comment>
<dbReference type="PRINTS" id="PR01595">
    <property type="entry name" value="SYCDCHAPRONE"/>
</dbReference>
<organism evidence="1 2">
    <name type="scientific">Candidatus Protochlamydia amoebophila</name>
    <dbReference type="NCBI Taxonomy" id="362787"/>
    <lineage>
        <taxon>Bacteria</taxon>
        <taxon>Pseudomonadati</taxon>
        <taxon>Chlamydiota</taxon>
        <taxon>Chlamydiia</taxon>
        <taxon>Parachlamydiales</taxon>
        <taxon>Parachlamydiaceae</taxon>
        <taxon>Candidatus Protochlamydia</taxon>
    </lineage>
</organism>
<name>A0A0C1GZY1_9BACT</name>
<dbReference type="Proteomes" id="UP000031465">
    <property type="component" value="Unassembled WGS sequence"/>
</dbReference>
<proteinExistence type="predicted"/>